<dbReference type="GO" id="GO:0009253">
    <property type="term" value="P:peptidoglycan catabolic process"/>
    <property type="evidence" value="ECO:0007669"/>
    <property type="project" value="InterPro"/>
</dbReference>
<dbReference type="Gene3D" id="3.40.630.40">
    <property type="entry name" value="Zn-dependent exopeptidases"/>
    <property type="match status" value="1"/>
</dbReference>
<accession>A0A5R9C0Q1</accession>
<feature type="domain" description="MurNAc-LAA" evidence="2">
    <location>
        <begin position="539"/>
        <end position="665"/>
    </location>
</feature>
<organism evidence="3 4">
    <name type="scientific">Marinilactibacillus psychrotolerans</name>
    <dbReference type="NCBI Taxonomy" id="191770"/>
    <lineage>
        <taxon>Bacteria</taxon>
        <taxon>Bacillati</taxon>
        <taxon>Bacillota</taxon>
        <taxon>Bacilli</taxon>
        <taxon>Lactobacillales</taxon>
        <taxon>Carnobacteriaceae</taxon>
        <taxon>Marinilactibacillus</taxon>
    </lineage>
</organism>
<dbReference type="Pfam" id="PF01520">
    <property type="entry name" value="Amidase_3"/>
    <property type="match status" value="1"/>
</dbReference>
<dbReference type="Proteomes" id="UP000307201">
    <property type="component" value="Unassembled WGS sequence"/>
</dbReference>
<feature type="signal peptide" evidence="1">
    <location>
        <begin position="1"/>
        <end position="32"/>
    </location>
</feature>
<dbReference type="InterPro" id="IPR002508">
    <property type="entry name" value="MurNAc-LAA_cat"/>
</dbReference>
<keyword evidence="1" id="KW-0732">Signal</keyword>
<dbReference type="InterPro" id="IPR051922">
    <property type="entry name" value="Bact_Sporulation_Assoc"/>
</dbReference>
<name>A0A5R9C0Q1_9LACT</name>
<comment type="caution">
    <text evidence="3">The sequence shown here is derived from an EMBL/GenBank/DDBJ whole genome shotgun (WGS) entry which is preliminary data.</text>
</comment>
<evidence type="ECO:0000259" key="2">
    <source>
        <dbReference type="SMART" id="SM00646"/>
    </source>
</evidence>
<dbReference type="GO" id="GO:0008745">
    <property type="term" value="F:N-acetylmuramoyl-L-alanine amidase activity"/>
    <property type="evidence" value="ECO:0007669"/>
    <property type="project" value="InterPro"/>
</dbReference>
<gene>
    <name evidence="3" type="ORF">FEZ48_10480</name>
</gene>
<dbReference type="EMBL" id="VBTE01000035">
    <property type="protein sequence ID" value="TLQ06260.1"/>
    <property type="molecule type" value="Genomic_DNA"/>
</dbReference>
<dbReference type="PANTHER" id="PTHR30032">
    <property type="entry name" value="N-ACETYLMURAMOYL-L-ALANINE AMIDASE-RELATED"/>
    <property type="match status" value="1"/>
</dbReference>
<dbReference type="PANTHER" id="PTHR30032:SF1">
    <property type="entry name" value="N-ACETYLMURAMOYL-L-ALANINE AMIDASE LYTC"/>
    <property type="match status" value="1"/>
</dbReference>
<dbReference type="SMART" id="SM00646">
    <property type="entry name" value="Ami_3"/>
    <property type="match status" value="1"/>
</dbReference>
<dbReference type="CDD" id="cd02696">
    <property type="entry name" value="MurNAc-LAA"/>
    <property type="match status" value="1"/>
</dbReference>
<dbReference type="AlphaFoldDB" id="A0A5R9C0Q1"/>
<sequence>MNSKNKGLKKLLLVSMSSIMLANSVSLLPVHAEINEAAETQTQTSFDKQTYDAKLAELDFTSSEEIKMAFQEFLGNLNLMTDEEKLEYISSFMLFVDGQQSIQSQLEMFDINNYDVELVNSLRTFMLNNESQVDQNFAEQYDSIVPNNLSELDDFVELENQVKTSSIATNTVERLSGSSRFDTAVKISQKGWSSSDTVVIANSHNFADALTGVPLATLLNAPVLLTRTSNLETATVNEIKRLGAKKAIILGGETALSADVDRELKSLGLATTRYAGATRYDTAEKVANAVRAVSGSNEAFLVNGMQFADAMSIAAIAGEKGAPIYLTKSDQLSAQAKQAAQQIDNWTIVGGDVSVSSGIPNTLKSAGANSVNRLSGNSRYETNLAVLKNYGIKDKAYVSTGRNYVDALTGSVLAAKNNSGLLLVNEMDSNLTSALNYAQSNNISQFFLLGGTTALPAKVFDMFKYNSIDGKRPLVVIDPGHGGNFYGAVYGQKEKDLTLETSKILRYKLELSGNYEVVMTREIDKHFSTTIGSDLGYRADLANRLNADIFISVHYNAGPSGSRGIETFVHHPTYPQQASRGALNISDPRIKQSRDLADVVQNRMISYTGMYNRGVKGLNLNVLRRTDMPAILVEPGFMSDSGDMSKIRTWEHKNTISNAIKDGVDSYFGN</sequence>
<dbReference type="SUPFAM" id="SSF53187">
    <property type="entry name" value="Zn-dependent exopeptidases"/>
    <property type="match status" value="1"/>
</dbReference>
<dbReference type="RefSeq" id="WP_138472555.1">
    <property type="nucleotide sequence ID" value="NZ_JBGQQG010000035.1"/>
</dbReference>
<evidence type="ECO:0000256" key="1">
    <source>
        <dbReference type="SAM" id="SignalP"/>
    </source>
</evidence>
<evidence type="ECO:0000313" key="4">
    <source>
        <dbReference type="Proteomes" id="UP000307201"/>
    </source>
</evidence>
<dbReference type="Gene3D" id="3.40.50.12090">
    <property type="match status" value="2"/>
</dbReference>
<evidence type="ECO:0000313" key="3">
    <source>
        <dbReference type="EMBL" id="TLQ06260.1"/>
    </source>
</evidence>
<proteinExistence type="predicted"/>
<dbReference type="OrthoDB" id="9763643at2"/>
<dbReference type="Pfam" id="PF04122">
    <property type="entry name" value="CW_binding_2"/>
    <property type="match status" value="3"/>
</dbReference>
<feature type="chain" id="PRO_5024434209" description="MurNAc-LAA domain-containing protein" evidence="1">
    <location>
        <begin position="33"/>
        <end position="670"/>
    </location>
</feature>
<protein>
    <recommendedName>
        <fullName evidence="2">MurNAc-LAA domain-containing protein</fullName>
    </recommendedName>
</protein>
<reference evidence="3 4" key="1">
    <citation type="submission" date="2019-05" db="EMBL/GenBank/DDBJ databases">
        <title>The metagenome of a microbial culture collection derived from dairy environment covers the genomic content of the human microbiome.</title>
        <authorList>
            <person name="Roder T."/>
            <person name="Wuthrich D."/>
            <person name="Sattari Z."/>
            <person name="Von Ah U."/>
            <person name="Bar C."/>
            <person name="Ronchi F."/>
            <person name="Macpherson A.J."/>
            <person name="Ganal-Vonarburg S.C."/>
            <person name="Bruggmann R."/>
            <person name="Vergeres G."/>
        </authorList>
    </citation>
    <scope>NUCLEOTIDE SEQUENCE [LARGE SCALE GENOMIC DNA]</scope>
    <source>
        <strain evidence="3 4">FAM 24235</strain>
    </source>
</reference>
<dbReference type="InterPro" id="IPR007253">
    <property type="entry name" value="Cell_wall-bd_2"/>
</dbReference>